<feature type="coiled-coil region" evidence="1">
    <location>
        <begin position="49"/>
        <end position="76"/>
    </location>
</feature>
<dbReference type="InterPro" id="IPR001387">
    <property type="entry name" value="Cro/C1-type_HTH"/>
</dbReference>
<evidence type="ECO:0000259" key="2">
    <source>
        <dbReference type="PROSITE" id="PS50943"/>
    </source>
</evidence>
<keyword evidence="1" id="KW-0175">Coiled coil</keyword>
<dbReference type="Pfam" id="PF13560">
    <property type="entry name" value="HTH_31"/>
    <property type="match status" value="1"/>
</dbReference>
<dbReference type="GO" id="GO:0003677">
    <property type="term" value="F:DNA binding"/>
    <property type="evidence" value="ECO:0007669"/>
    <property type="project" value="InterPro"/>
</dbReference>
<keyword evidence="4" id="KW-1185">Reference proteome</keyword>
<comment type="caution">
    <text evidence="3">The sequence shown here is derived from an EMBL/GenBank/DDBJ whole genome shotgun (WGS) entry which is preliminary data.</text>
</comment>
<evidence type="ECO:0000313" key="3">
    <source>
        <dbReference type="EMBL" id="THF61426.1"/>
    </source>
</evidence>
<dbReference type="PROSITE" id="PS50943">
    <property type="entry name" value="HTH_CROC1"/>
    <property type="match status" value="1"/>
</dbReference>
<protein>
    <submittedName>
        <fullName evidence="3">Transcriptional regulator</fullName>
    </submittedName>
</protein>
<dbReference type="OrthoDB" id="7859580at2"/>
<organism evidence="3 4">
    <name type="scientific">Pseudothauera nasutitermitis</name>
    <dbReference type="NCBI Taxonomy" id="2565930"/>
    <lineage>
        <taxon>Bacteria</taxon>
        <taxon>Pseudomonadati</taxon>
        <taxon>Pseudomonadota</taxon>
        <taxon>Betaproteobacteria</taxon>
        <taxon>Rhodocyclales</taxon>
        <taxon>Zoogloeaceae</taxon>
        <taxon>Pseudothauera</taxon>
    </lineage>
</organism>
<dbReference type="AlphaFoldDB" id="A0A4S4AP78"/>
<dbReference type="CDD" id="cd00093">
    <property type="entry name" value="HTH_XRE"/>
    <property type="match status" value="1"/>
</dbReference>
<accession>A0A4S4AP78</accession>
<proteinExistence type="predicted"/>
<dbReference type="InterPro" id="IPR010982">
    <property type="entry name" value="Lambda_DNA-bd_dom_sf"/>
</dbReference>
<feature type="domain" description="HTH cro/C1-type" evidence="2">
    <location>
        <begin position="9"/>
        <end position="66"/>
    </location>
</feature>
<dbReference type="Proteomes" id="UP000308430">
    <property type="component" value="Unassembled WGS sequence"/>
</dbReference>
<dbReference type="SMART" id="SM00530">
    <property type="entry name" value="HTH_XRE"/>
    <property type="match status" value="1"/>
</dbReference>
<evidence type="ECO:0000256" key="1">
    <source>
        <dbReference type="SAM" id="Coils"/>
    </source>
</evidence>
<evidence type="ECO:0000313" key="4">
    <source>
        <dbReference type="Proteomes" id="UP000308430"/>
    </source>
</evidence>
<dbReference type="Gene3D" id="1.10.260.40">
    <property type="entry name" value="lambda repressor-like DNA-binding domains"/>
    <property type="match status" value="1"/>
</dbReference>
<sequence>MATEFGSTVQRLRQLAGLTLFEVAQKMNISTAFLSAVENGRKRVPEDFVQKLAAAMPEAKEKADELETLASQARGQVILPLPKATQQDADLATVLARKFNSLSPTQKKRIRAILDNYNP</sequence>
<name>A0A4S4AP78_9RHOO</name>
<reference evidence="3 4" key="1">
    <citation type="submission" date="2019-04" db="EMBL/GenBank/DDBJ databases">
        <title>Azoarcus nasutitermitis sp. nov. isolated from termite nest.</title>
        <authorList>
            <person name="Lin S.-Y."/>
            <person name="Hameed A."/>
            <person name="Hsu Y.-H."/>
            <person name="Young C.-C."/>
        </authorList>
    </citation>
    <scope>NUCLEOTIDE SEQUENCE [LARGE SCALE GENOMIC DNA]</scope>
    <source>
        <strain evidence="3 4">CC-YHH838</strain>
    </source>
</reference>
<dbReference type="EMBL" id="SSOC01000009">
    <property type="protein sequence ID" value="THF61426.1"/>
    <property type="molecule type" value="Genomic_DNA"/>
</dbReference>
<dbReference type="SUPFAM" id="SSF47413">
    <property type="entry name" value="lambda repressor-like DNA-binding domains"/>
    <property type="match status" value="1"/>
</dbReference>
<gene>
    <name evidence="3" type="ORF">E6C76_20305</name>
</gene>
<dbReference type="RefSeq" id="WP_136350087.1">
    <property type="nucleotide sequence ID" value="NZ_SSOC01000009.1"/>
</dbReference>